<reference evidence="2 3" key="1">
    <citation type="submission" date="2019-05" db="EMBL/GenBank/DDBJ databases">
        <title>Another draft genome of Portunus trituberculatus and its Hox gene families provides insights of decapod evolution.</title>
        <authorList>
            <person name="Jeong J.-H."/>
            <person name="Song I."/>
            <person name="Kim S."/>
            <person name="Choi T."/>
            <person name="Kim D."/>
            <person name="Ryu S."/>
            <person name="Kim W."/>
        </authorList>
    </citation>
    <scope>NUCLEOTIDE SEQUENCE [LARGE SCALE GENOMIC DNA]</scope>
    <source>
        <tissue evidence="2">Muscle</tissue>
    </source>
</reference>
<organism evidence="2 3">
    <name type="scientific">Portunus trituberculatus</name>
    <name type="common">Swimming crab</name>
    <name type="synonym">Neptunus trituberculatus</name>
    <dbReference type="NCBI Taxonomy" id="210409"/>
    <lineage>
        <taxon>Eukaryota</taxon>
        <taxon>Metazoa</taxon>
        <taxon>Ecdysozoa</taxon>
        <taxon>Arthropoda</taxon>
        <taxon>Crustacea</taxon>
        <taxon>Multicrustacea</taxon>
        <taxon>Malacostraca</taxon>
        <taxon>Eumalacostraca</taxon>
        <taxon>Eucarida</taxon>
        <taxon>Decapoda</taxon>
        <taxon>Pleocyemata</taxon>
        <taxon>Brachyura</taxon>
        <taxon>Eubrachyura</taxon>
        <taxon>Portunoidea</taxon>
        <taxon>Portunidae</taxon>
        <taxon>Portuninae</taxon>
        <taxon>Portunus</taxon>
    </lineage>
</organism>
<feature type="compositionally biased region" description="Polar residues" evidence="1">
    <location>
        <begin position="92"/>
        <end position="109"/>
    </location>
</feature>
<keyword evidence="3" id="KW-1185">Reference proteome</keyword>
<evidence type="ECO:0000313" key="2">
    <source>
        <dbReference type="EMBL" id="MPC30846.1"/>
    </source>
</evidence>
<dbReference type="Proteomes" id="UP000324222">
    <property type="component" value="Unassembled WGS sequence"/>
</dbReference>
<sequence>MSGKLFIQRRVRETLSTGWTSVKSHWDENHEVPIHTHQYVDCLLGLQHLLGKLPNGRKIGGVQVTHHHLAAAVTFRLQLTCAVTEVPAGDDNSGTASEQVTSSLLSNSW</sequence>
<protein>
    <submittedName>
        <fullName evidence="2">Uncharacterized protein</fullName>
    </submittedName>
</protein>
<dbReference type="EMBL" id="VSRR010002328">
    <property type="protein sequence ID" value="MPC30846.1"/>
    <property type="molecule type" value="Genomic_DNA"/>
</dbReference>
<evidence type="ECO:0000313" key="3">
    <source>
        <dbReference type="Proteomes" id="UP000324222"/>
    </source>
</evidence>
<evidence type="ECO:0000256" key="1">
    <source>
        <dbReference type="SAM" id="MobiDB-lite"/>
    </source>
</evidence>
<accession>A0A5B7ECA9</accession>
<name>A0A5B7ECA9_PORTR</name>
<feature type="region of interest" description="Disordered" evidence="1">
    <location>
        <begin position="87"/>
        <end position="109"/>
    </location>
</feature>
<comment type="caution">
    <text evidence="2">The sequence shown here is derived from an EMBL/GenBank/DDBJ whole genome shotgun (WGS) entry which is preliminary data.</text>
</comment>
<proteinExistence type="predicted"/>
<gene>
    <name evidence="2" type="ORF">E2C01_024115</name>
</gene>
<dbReference type="AlphaFoldDB" id="A0A5B7ECA9"/>